<feature type="signal peptide" evidence="1">
    <location>
        <begin position="1"/>
        <end position="19"/>
    </location>
</feature>
<comment type="caution">
    <text evidence="2">The sequence shown here is derived from an EMBL/GenBank/DDBJ whole genome shotgun (WGS) entry which is preliminary data.</text>
</comment>
<dbReference type="InterPro" id="IPR041662">
    <property type="entry name" value="SusD-like_2"/>
</dbReference>
<dbReference type="Pfam" id="PF12771">
    <property type="entry name" value="SusD-like_2"/>
    <property type="match status" value="1"/>
</dbReference>
<dbReference type="PROSITE" id="PS51257">
    <property type="entry name" value="PROKAR_LIPOPROTEIN"/>
    <property type="match status" value="1"/>
</dbReference>
<dbReference type="EMBL" id="DWZI01000043">
    <property type="protein sequence ID" value="HJA86276.1"/>
    <property type="molecule type" value="Genomic_DNA"/>
</dbReference>
<name>A0A9D2HXQ3_9BACE</name>
<reference evidence="2" key="2">
    <citation type="submission" date="2021-04" db="EMBL/GenBank/DDBJ databases">
        <authorList>
            <person name="Gilroy R."/>
        </authorList>
    </citation>
    <scope>NUCLEOTIDE SEQUENCE</scope>
    <source>
        <strain evidence="2">ChiHjej12B11-9795</strain>
    </source>
</reference>
<dbReference type="InterPro" id="IPR011990">
    <property type="entry name" value="TPR-like_helical_dom_sf"/>
</dbReference>
<organism evidence="2 3">
    <name type="scientific">Candidatus Bacteroides avicola</name>
    <dbReference type="NCBI Taxonomy" id="2838468"/>
    <lineage>
        <taxon>Bacteria</taxon>
        <taxon>Pseudomonadati</taxon>
        <taxon>Bacteroidota</taxon>
        <taxon>Bacteroidia</taxon>
        <taxon>Bacteroidales</taxon>
        <taxon>Bacteroidaceae</taxon>
        <taxon>Bacteroides</taxon>
    </lineage>
</organism>
<proteinExistence type="predicted"/>
<dbReference type="AlphaFoldDB" id="A0A9D2HXQ3"/>
<feature type="chain" id="PRO_5039197882" evidence="1">
    <location>
        <begin position="20"/>
        <end position="520"/>
    </location>
</feature>
<keyword evidence="1" id="KW-0732">Signal</keyword>
<dbReference type="Proteomes" id="UP000823862">
    <property type="component" value="Unassembled WGS sequence"/>
</dbReference>
<dbReference type="SUPFAM" id="SSF48452">
    <property type="entry name" value="TPR-like"/>
    <property type="match status" value="1"/>
</dbReference>
<sequence>MKLYTIAAGLLAGSMLLSACTANFDDINTNPDGMTQVTPALLATNAIMGIVRPNSNKSFIQHMLTTKHMAWYELLEESTQYNNFGRDGFGIYPTLRNYTAMEELAVETYQDQKIVSAYKGLALFLKAYRLFNLTISVGDIPYENILMGAEGPEYLTVPYNTQKDVFRFLLRDLDQAHQYFVEADGASFAGDPVLDGNSAHWDRVCNTFELRVLSMLSMKEDDPDLNVKAKYAEVAGRDLLRSNDDNLQLEFSSKEGQLYPFNETLQSYKQYAMVSTTVVDVLKEYEDYRLFYYARPSDKRTEEGISADSWDAYVGTDPSDPFENIMAKANSRDFSILNDRYTDAGNPAGEPFITIGYAELCFNLAEAALRGWIQGDPSEYYKAGIEASMRFAADNTPDNANYHHNRQITDEVIAATLDNPKIQLTKDFDHDLYKIMEQKYLAGFMQIPYLTYYDYRRTGCPEFPINPESNRNVFAPDKIPMRWMYPQDEYDYNKANIEEAVQRQFGGSDDINQLMWIVKE</sequence>
<reference evidence="2" key="1">
    <citation type="journal article" date="2021" name="PeerJ">
        <title>Extensive microbial diversity within the chicken gut microbiome revealed by metagenomics and culture.</title>
        <authorList>
            <person name="Gilroy R."/>
            <person name="Ravi A."/>
            <person name="Getino M."/>
            <person name="Pursley I."/>
            <person name="Horton D.L."/>
            <person name="Alikhan N.F."/>
            <person name="Baker D."/>
            <person name="Gharbi K."/>
            <person name="Hall N."/>
            <person name="Watson M."/>
            <person name="Adriaenssens E.M."/>
            <person name="Foster-Nyarko E."/>
            <person name="Jarju S."/>
            <person name="Secka A."/>
            <person name="Antonio M."/>
            <person name="Oren A."/>
            <person name="Chaudhuri R.R."/>
            <person name="La Ragione R."/>
            <person name="Hildebrand F."/>
            <person name="Pallen M.J."/>
        </authorList>
    </citation>
    <scope>NUCLEOTIDE SEQUENCE</scope>
    <source>
        <strain evidence="2">ChiHjej12B11-9795</strain>
    </source>
</reference>
<evidence type="ECO:0000313" key="2">
    <source>
        <dbReference type="EMBL" id="HJA86276.1"/>
    </source>
</evidence>
<accession>A0A9D2HXQ3</accession>
<dbReference type="Gene3D" id="1.25.40.390">
    <property type="match status" value="1"/>
</dbReference>
<gene>
    <name evidence="2" type="ORF">H9950_08855</name>
</gene>
<evidence type="ECO:0000313" key="3">
    <source>
        <dbReference type="Proteomes" id="UP000823862"/>
    </source>
</evidence>
<protein>
    <submittedName>
        <fullName evidence="2">SusD/RagB family nutrient-binding outer membrane lipoprotein</fullName>
    </submittedName>
</protein>
<keyword evidence="2" id="KW-0449">Lipoprotein</keyword>
<evidence type="ECO:0000256" key="1">
    <source>
        <dbReference type="SAM" id="SignalP"/>
    </source>
</evidence>